<reference evidence="2 3" key="1">
    <citation type="submission" date="2021-07" db="EMBL/GenBank/DDBJ databases">
        <title>The Aristolochia fimbriata genome: insights into angiosperm evolution, floral development and chemical biosynthesis.</title>
        <authorList>
            <person name="Jiao Y."/>
        </authorList>
    </citation>
    <scope>NUCLEOTIDE SEQUENCE [LARGE SCALE GENOMIC DNA]</scope>
    <source>
        <strain evidence="2">IBCAS-2021</strain>
        <tissue evidence="2">Leaf</tissue>
    </source>
</reference>
<sequence length="450" mass="51542">MEQGESCSAANVSIRIDDLDPSWVGSLNQKLAEEPKLLRGSTDAASCCIHRIPQCFRRIDPRAYEPQIVSIGPFHRGKRNLQAMEEHKWRYLRGMLSRNKNGGLEGYLAAAKNLEAKARDCYSETTHMDSNSFVEMMVLDGCFVVELLCKARGLREVEGSDPIFKMHWIRPLLETDLLLLENQIPFFVLERLFALIRRGTESKDPCLPFATIAIDFFKDLLPLNQNSIANTNGTLHLLHLFHSKLLPAPNYKTRKGEANKTPITMIQCATELEECGIRFRKRRRESFLEVRFSHGVMEIPQITVQDSTNYLFLNLAALEQSNPRCGHQMTTYITFMDCLIGSAKDVRVLCRNRIVENWLGSEAEVAALFNKLGREVTIEEQGFYLAELFREVNRYYRTDWHAWRASLVHDYFRNPWATLSLLAAVILLVLTFVQSFFAALAYIKPPPAMN</sequence>
<organism evidence="2 3">
    <name type="scientific">Aristolochia fimbriata</name>
    <name type="common">White veined hardy Dutchman's pipe vine</name>
    <dbReference type="NCBI Taxonomy" id="158543"/>
    <lineage>
        <taxon>Eukaryota</taxon>
        <taxon>Viridiplantae</taxon>
        <taxon>Streptophyta</taxon>
        <taxon>Embryophyta</taxon>
        <taxon>Tracheophyta</taxon>
        <taxon>Spermatophyta</taxon>
        <taxon>Magnoliopsida</taxon>
        <taxon>Magnoliidae</taxon>
        <taxon>Piperales</taxon>
        <taxon>Aristolochiaceae</taxon>
        <taxon>Aristolochia</taxon>
    </lineage>
</organism>
<evidence type="ECO:0000256" key="1">
    <source>
        <dbReference type="SAM" id="Phobius"/>
    </source>
</evidence>
<comment type="caution">
    <text evidence="2">The sequence shown here is derived from an EMBL/GenBank/DDBJ whole genome shotgun (WGS) entry which is preliminary data.</text>
</comment>
<protein>
    <submittedName>
        <fullName evidence="2">Uncharacterized protein</fullName>
    </submittedName>
</protein>
<accession>A0AAV7F9K5</accession>
<dbReference type="AlphaFoldDB" id="A0AAV7F9K5"/>
<proteinExistence type="predicted"/>
<dbReference type="EMBL" id="JAINDJ010000002">
    <property type="protein sequence ID" value="KAG9457860.1"/>
    <property type="molecule type" value="Genomic_DNA"/>
</dbReference>
<keyword evidence="1" id="KW-0472">Membrane</keyword>
<dbReference type="PANTHER" id="PTHR31170:SF25">
    <property type="entry name" value="BNAA09G04570D PROTEIN"/>
    <property type="match status" value="1"/>
</dbReference>
<keyword evidence="1" id="KW-0812">Transmembrane</keyword>
<evidence type="ECO:0000313" key="3">
    <source>
        <dbReference type="Proteomes" id="UP000825729"/>
    </source>
</evidence>
<dbReference type="Pfam" id="PF03140">
    <property type="entry name" value="DUF247"/>
    <property type="match status" value="1"/>
</dbReference>
<dbReference type="Proteomes" id="UP000825729">
    <property type="component" value="Unassembled WGS sequence"/>
</dbReference>
<keyword evidence="3" id="KW-1185">Reference proteome</keyword>
<dbReference type="InterPro" id="IPR004158">
    <property type="entry name" value="DUF247_pln"/>
</dbReference>
<evidence type="ECO:0000313" key="2">
    <source>
        <dbReference type="EMBL" id="KAG9457860.1"/>
    </source>
</evidence>
<dbReference type="PANTHER" id="PTHR31170">
    <property type="entry name" value="BNAC04G53230D PROTEIN"/>
    <property type="match status" value="1"/>
</dbReference>
<keyword evidence="1" id="KW-1133">Transmembrane helix</keyword>
<gene>
    <name evidence="2" type="ORF">H6P81_002368</name>
</gene>
<feature type="transmembrane region" description="Helical" evidence="1">
    <location>
        <begin position="416"/>
        <end position="443"/>
    </location>
</feature>
<name>A0AAV7F9K5_ARIFI</name>